<feature type="region of interest" description="Disordered" evidence="1">
    <location>
        <begin position="47"/>
        <end position="108"/>
    </location>
</feature>
<dbReference type="Pfam" id="PF13719">
    <property type="entry name" value="Zn_ribbon_5"/>
    <property type="match status" value="1"/>
</dbReference>
<dbReference type="Proteomes" id="UP000009080">
    <property type="component" value="Chromosome"/>
</dbReference>
<dbReference type="KEGG" id="ttu:TERTU_3082"/>
<dbReference type="eggNOG" id="COG1273">
    <property type="taxonomic scope" value="Bacteria"/>
</dbReference>
<dbReference type="STRING" id="377629.TERTU_3082"/>
<evidence type="ECO:0000313" key="4">
    <source>
        <dbReference type="EMBL" id="ACR12604.1"/>
    </source>
</evidence>
<evidence type="ECO:0000259" key="3">
    <source>
        <dbReference type="Pfam" id="PF13719"/>
    </source>
</evidence>
<feature type="domain" description="Zinc finger/thioredoxin putative" evidence="3">
    <location>
        <begin position="5"/>
        <end position="40"/>
    </location>
</feature>
<dbReference type="Pfam" id="PF11906">
    <property type="entry name" value="DUF3426"/>
    <property type="match status" value="1"/>
</dbReference>
<accession>C5BP65</accession>
<dbReference type="AlphaFoldDB" id="C5BP65"/>
<evidence type="ECO:0000313" key="5">
    <source>
        <dbReference type="Proteomes" id="UP000009080"/>
    </source>
</evidence>
<dbReference type="OrthoDB" id="5294582at2"/>
<feature type="compositionally biased region" description="Basic and acidic residues" evidence="1">
    <location>
        <begin position="186"/>
        <end position="201"/>
    </location>
</feature>
<dbReference type="HOGENOM" id="CLU_036053_2_0_6"/>
<keyword evidence="2" id="KW-1133">Transmembrane helix</keyword>
<evidence type="ECO:0000256" key="2">
    <source>
        <dbReference type="SAM" id="Phobius"/>
    </source>
</evidence>
<keyword evidence="2" id="KW-0472">Membrane</keyword>
<feature type="compositionally biased region" description="Basic and acidic residues" evidence="1">
    <location>
        <begin position="157"/>
        <end position="167"/>
    </location>
</feature>
<organism evidence="4 5">
    <name type="scientific">Teredinibacter turnerae (strain ATCC 39867 / T7901)</name>
    <dbReference type="NCBI Taxonomy" id="377629"/>
    <lineage>
        <taxon>Bacteria</taxon>
        <taxon>Pseudomonadati</taxon>
        <taxon>Pseudomonadota</taxon>
        <taxon>Gammaproteobacteria</taxon>
        <taxon>Cellvibrionales</taxon>
        <taxon>Cellvibrionaceae</taxon>
        <taxon>Teredinibacter</taxon>
    </lineage>
</organism>
<dbReference type="InterPro" id="IPR011723">
    <property type="entry name" value="Znf/thioredoxin_put"/>
</dbReference>
<sequence length="457" mass="50684">MADSITRCPKCHTSFRITQAHLSSAKGAVRCGSCLNIFNAKEHLVAPGEEPTPAASAPTKKPARPLTNKPKTAKPTNRGAAKSAPAVAPKPVPKPVPAAQNIRDDDDILISDDMDIDDNLGVEDDQFSHDHHDNIIYSKSLSSTKSNLFERTEEDDKDKNDENKPDESWALSLLEDSEDDTPLPSFRKDSSKHVAVEDVQRASRHTATGEYRAVTERTPTPEEDEAQAFITENYPEMPPEQVEEELRRNTSAHQPVFTTMSDETQDEYAEREPEPDFSQPLIHAIEPEPVEFSYARSYTLLESNWLWAPLTLVAAITLIGLLAWVNFDHYSRISPYRSYYSKACSVIGCELPALISRKDIRAVNLVVRSHPTVAGAFIVDAVLQNTAEFDQPFPSLDLVFTDVGNKPVAARRFHPAEYLAGEMAGKTQMPSQKSVHIVLEIVDPGPDAVGYRIEIAK</sequence>
<dbReference type="NCBIfam" id="TIGR02098">
    <property type="entry name" value="MJ0042_CXXC"/>
    <property type="match status" value="1"/>
</dbReference>
<evidence type="ECO:0000256" key="1">
    <source>
        <dbReference type="SAM" id="MobiDB-lite"/>
    </source>
</evidence>
<feature type="transmembrane region" description="Helical" evidence="2">
    <location>
        <begin position="305"/>
        <end position="327"/>
    </location>
</feature>
<protein>
    <submittedName>
        <fullName evidence="4">MJ0042 family domain containing protein</fullName>
    </submittedName>
</protein>
<keyword evidence="5" id="KW-1185">Reference proteome</keyword>
<name>C5BP65_TERTT</name>
<keyword evidence="2" id="KW-0812">Transmembrane</keyword>
<proteinExistence type="predicted"/>
<dbReference type="RefSeq" id="WP_015818716.1">
    <property type="nucleotide sequence ID" value="NC_012997.1"/>
</dbReference>
<dbReference type="EMBL" id="CP001614">
    <property type="protein sequence ID" value="ACR12604.1"/>
    <property type="molecule type" value="Genomic_DNA"/>
</dbReference>
<gene>
    <name evidence="4" type="ordered locus">TERTU_3082</name>
</gene>
<reference evidence="4 5" key="1">
    <citation type="journal article" date="2009" name="PLoS ONE">
        <title>The complete genome of Teredinibacter turnerae T7901: an intracellular endosymbiont of marine wood-boring bivalves (shipworms).</title>
        <authorList>
            <person name="Yang J.C."/>
            <person name="Madupu R."/>
            <person name="Durkin A.S."/>
            <person name="Ekborg N.A."/>
            <person name="Pedamallu C.S."/>
            <person name="Hostetler J.B."/>
            <person name="Radune D."/>
            <person name="Toms B.S."/>
            <person name="Henrissat B."/>
            <person name="Coutinho P.M."/>
            <person name="Schwarz S."/>
            <person name="Field L."/>
            <person name="Trindade-Silva A.E."/>
            <person name="Soares C.A.G."/>
            <person name="Elshahawi S."/>
            <person name="Hanora A."/>
            <person name="Schmidt E.W."/>
            <person name="Haygood M.G."/>
            <person name="Posfai J."/>
            <person name="Benner J."/>
            <person name="Madinger C."/>
            <person name="Nove J."/>
            <person name="Anton B."/>
            <person name="Chaudhary K."/>
            <person name="Foster J."/>
            <person name="Holman A."/>
            <person name="Kumar S."/>
            <person name="Lessard P.A."/>
            <person name="Luyten Y.A."/>
            <person name="Slatko B."/>
            <person name="Wood N."/>
            <person name="Wu B."/>
            <person name="Teplitski M."/>
            <person name="Mougous J.D."/>
            <person name="Ward N."/>
            <person name="Eisen J.A."/>
            <person name="Badger J.H."/>
            <person name="Distel D.L."/>
        </authorList>
    </citation>
    <scope>NUCLEOTIDE SEQUENCE [LARGE SCALE GENOMIC DNA]</scope>
    <source>
        <strain evidence="5">ATCC 39867 / T7901</strain>
    </source>
</reference>
<feature type="compositionally biased region" description="Low complexity" evidence="1">
    <location>
        <begin position="47"/>
        <end position="60"/>
    </location>
</feature>
<dbReference type="InterPro" id="IPR021834">
    <property type="entry name" value="DUF3426"/>
</dbReference>
<feature type="region of interest" description="Disordered" evidence="1">
    <location>
        <begin position="146"/>
        <end position="203"/>
    </location>
</feature>